<proteinExistence type="predicted"/>
<organism evidence="1 2">
    <name type="scientific">Xanthomonas hyacinthi</name>
    <dbReference type="NCBI Taxonomy" id="56455"/>
    <lineage>
        <taxon>Bacteria</taxon>
        <taxon>Pseudomonadati</taxon>
        <taxon>Pseudomonadota</taxon>
        <taxon>Gammaproteobacteria</taxon>
        <taxon>Lysobacterales</taxon>
        <taxon>Lysobacteraceae</taxon>
        <taxon>Xanthomonas</taxon>
    </lineage>
</organism>
<evidence type="ECO:0000313" key="1">
    <source>
        <dbReference type="EMBL" id="PPU94055.1"/>
    </source>
</evidence>
<dbReference type="Pfam" id="PF14350">
    <property type="entry name" value="Beta_protein"/>
    <property type="match status" value="1"/>
</dbReference>
<dbReference type="InterPro" id="IPR025683">
    <property type="entry name" value="Protein_beta"/>
</dbReference>
<reference evidence="2" key="1">
    <citation type="submission" date="2016-08" db="EMBL/GenBank/DDBJ databases">
        <authorList>
            <person name="Merda D."/>
            <person name="Briand M."/>
            <person name="Taghouti G."/>
            <person name="Carrere S."/>
            <person name="Gouzy J."/>
            <person name="Portier P."/>
            <person name="Jacques M.-A."/>
            <person name="Fischer-Le Saux M."/>
        </authorList>
    </citation>
    <scope>NUCLEOTIDE SEQUENCE [LARGE SCALE GENOMIC DNA]</scope>
    <source>
        <strain evidence="2">CFBP1156</strain>
    </source>
</reference>
<gene>
    <name evidence="1" type="ORF">XhyaCFBP1156_20250</name>
</gene>
<dbReference type="Proteomes" id="UP000238261">
    <property type="component" value="Unassembled WGS sequence"/>
</dbReference>
<dbReference type="AlphaFoldDB" id="A0A2S7EP82"/>
<accession>A0A2S7EP82</accession>
<dbReference type="RefSeq" id="WP_046981913.1">
    <property type="nucleotide sequence ID" value="NZ_CP043476.1"/>
</dbReference>
<keyword evidence="2" id="KW-1185">Reference proteome</keyword>
<dbReference type="EMBL" id="MDEG01000039">
    <property type="protein sequence ID" value="PPU94055.1"/>
    <property type="molecule type" value="Genomic_DNA"/>
</dbReference>
<evidence type="ECO:0000313" key="2">
    <source>
        <dbReference type="Proteomes" id="UP000238261"/>
    </source>
</evidence>
<dbReference type="OrthoDB" id="1492299at2"/>
<name>A0A2S7EP82_9XANT</name>
<comment type="caution">
    <text evidence="1">The sequence shown here is derived from an EMBL/GenBank/DDBJ whole genome shotgun (WGS) entry which is preliminary data.</text>
</comment>
<sequence length="375" mass="42220">MTANYVPIYKAKLGEFQALAKAKKAHDRRTLPLFEVCRIGEGVRKAARFKNCSALTCAYLDETAQRIAEVRSGRSVLVDAFQWHPDSLTETGEHVLPYIYSKLESMDVNVVPVVGYDRWDSATYRIAMQGVEVSEDGYYCMRLDSHALEDAEDPEFFEERVLGILDDLNIEPERCAVLLDFGDVTSLSIEDMTNQADRVMQVLAPMRFRFFSTAGCSLPPSIDKAVKKQDSTGKVIRKEMLLWQAMRVTYPHLRLLFGDYGVRGPNTVEDVISPHTNGKIRHTIGQSYYIVRGHSVQQPGKGAQMYKLAKTIVDSVHYMGEDFSWGDARILACSQEEFKGNPTDWIAIDTSHHMAWVVAEVEEFELKVTASGVSA</sequence>
<evidence type="ECO:0008006" key="3">
    <source>
        <dbReference type="Google" id="ProtNLM"/>
    </source>
</evidence>
<protein>
    <recommendedName>
        <fullName evidence="3">Beta protein</fullName>
    </recommendedName>
</protein>